<dbReference type="GO" id="GO:0006633">
    <property type="term" value="P:fatty acid biosynthetic process"/>
    <property type="evidence" value="ECO:0007669"/>
    <property type="project" value="TreeGrafter"/>
</dbReference>
<dbReference type="PRINTS" id="PR00081">
    <property type="entry name" value="GDHRDH"/>
</dbReference>
<keyword evidence="2" id="KW-0521">NADP</keyword>
<proteinExistence type="inferred from homology"/>
<comment type="caution">
    <text evidence="4">The sequence shown here is derived from an EMBL/GenBank/DDBJ whole genome shotgun (WGS) entry which is preliminary data.</text>
</comment>
<dbReference type="GO" id="GO:0016616">
    <property type="term" value="F:oxidoreductase activity, acting on the CH-OH group of donors, NAD or NADP as acceptor"/>
    <property type="evidence" value="ECO:0007669"/>
    <property type="project" value="TreeGrafter"/>
</dbReference>
<keyword evidence="3" id="KW-0560">Oxidoreductase</keyword>
<dbReference type="RefSeq" id="XP_062634558.1">
    <property type="nucleotide sequence ID" value="XM_062778041.1"/>
</dbReference>
<protein>
    <submittedName>
        <fullName evidence="4">Uncharacterized protein</fullName>
    </submittedName>
</protein>
<dbReference type="PRINTS" id="PR00080">
    <property type="entry name" value="SDRFAMILY"/>
</dbReference>
<dbReference type="InterPro" id="IPR036291">
    <property type="entry name" value="NAD(P)-bd_dom_sf"/>
</dbReference>
<evidence type="ECO:0000313" key="4">
    <source>
        <dbReference type="EMBL" id="KAK4141187.1"/>
    </source>
</evidence>
<name>A0AAN6ZJX7_9PEZI</name>
<evidence type="ECO:0000256" key="2">
    <source>
        <dbReference type="ARBA" id="ARBA00022857"/>
    </source>
</evidence>
<dbReference type="InterPro" id="IPR002347">
    <property type="entry name" value="SDR_fam"/>
</dbReference>
<gene>
    <name evidence="4" type="ORF">C8A04DRAFT_14312</name>
</gene>
<dbReference type="GeneID" id="87814654"/>
<organism evidence="4 5">
    <name type="scientific">Dichotomopilus funicola</name>
    <dbReference type="NCBI Taxonomy" id="1934379"/>
    <lineage>
        <taxon>Eukaryota</taxon>
        <taxon>Fungi</taxon>
        <taxon>Dikarya</taxon>
        <taxon>Ascomycota</taxon>
        <taxon>Pezizomycotina</taxon>
        <taxon>Sordariomycetes</taxon>
        <taxon>Sordariomycetidae</taxon>
        <taxon>Sordariales</taxon>
        <taxon>Chaetomiaceae</taxon>
        <taxon>Dichotomopilus</taxon>
    </lineage>
</organism>
<dbReference type="FunFam" id="3.40.50.720:FF:000084">
    <property type="entry name" value="Short-chain dehydrogenase reductase"/>
    <property type="match status" value="1"/>
</dbReference>
<dbReference type="PANTHER" id="PTHR42760">
    <property type="entry name" value="SHORT-CHAIN DEHYDROGENASES/REDUCTASES FAMILY MEMBER"/>
    <property type="match status" value="1"/>
</dbReference>
<dbReference type="Gene3D" id="3.40.50.720">
    <property type="entry name" value="NAD(P)-binding Rossmann-like Domain"/>
    <property type="match status" value="1"/>
</dbReference>
<sequence>MSFPLAGKTAIVTGGAGGIGFAVASRFAREGASVVLVGRSQRNLETASEKLKSSIPTTGITPIQQHAHFRMSVDKPQDWERLAAKYPKTHYLINCAGETQRSLLFQLSEEGINEQLSINLSGAIYGARYDEDKGVSPSSACIINISSLLAYRADKGTSVYAAAKSGLHGLTTSLAHELSRHRIRVNTVVPGYILTNMTKDIEKQSELAERIPVGRFGTPDEVADAVAFLVKNEYANNCMLNLDGGLSAV</sequence>
<accession>A0AAN6ZJX7</accession>
<evidence type="ECO:0000256" key="1">
    <source>
        <dbReference type="ARBA" id="ARBA00006484"/>
    </source>
</evidence>
<dbReference type="EMBL" id="MU853616">
    <property type="protein sequence ID" value="KAK4141187.1"/>
    <property type="molecule type" value="Genomic_DNA"/>
</dbReference>
<dbReference type="SUPFAM" id="SSF51735">
    <property type="entry name" value="NAD(P)-binding Rossmann-fold domains"/>
    <property type="match status" value="1"/>
</dbReference>
<dbReference type="Proteomes" id="UP001302676">
    <property type="component" value="Unassembled WGS sequence"/>
</dbReference>
<dbReference type="PANTHER" id="PTHR42760:SF133">
    <property type="entry name" value="3-OXOACYL-[ACYL-CARRIER-PROTEIN] REDUCTASE"/>
    <property type="match status" value="1"/>
</dbReference>
<dbReference type="CDD" id="cd05233">
    <property type="entry name" value="SDR_c"/>
    <property type="match status" value="1"/>
</dbReference>
<keyword evidence="5" id="KW-1185">Reference proteome</keyword>
<dbReference type="InterPro" id="IPR020904">
    <property type="entry name" value="Sc_DH/Rdtase_CS"/>
</dbReference>
<comment type="similarity">
    <text evidence="1">Belongs to the short-chain dehydrogenases/reductases (SDR) family.</text>
</comment>
<dbReference type="AlphaFoldDB" id="A0AAN6ZJX7"/>
<evidence type="ECO:0000313" key="5">
    <source>
        <dbReference type="Proteomes" id="UP001302676"/>
    </source>
</evidence>
<evidence type="ECO:0000256" key="3">
    <source>
        <dbReference type="ARBA" id="ARBA00023002"/>
    </source>
</evidence>
<reference evidence="4" key="1">
    <citation type="journal article" date="2023" name="Mol. Phylogenet. Evol.">
        <title>Genome-scale phylogeny and comparative genomics of the fungal order Sordariales.</title>
        <authorList>
            <person name="Hensen N."/>
            <person name="Bonometti L."/>
            <person name="Westerberg I."/>
            <person name="Brannstrom I.O."/>
            <person name="Guillou S."/>
            <person name="Cros-Aarteil S."/>
            <person name="Calhoun S."/>
            <person name="Haridas S."/>
            <person name="Kuo A."/>
            <person name="Mondo S."/>
            <person name="Pangilinan J."/>
            <person name="Riley R."/>
            <person name="LaButti K."/>
            <person name="Andreopoulos B."/>
            <person name="Lipzen A."/>
            <person name="Chen C."/>
            <person name="Yan M."/>
            <person name="Daum C."/>
            <person name="Ng V."/>
            <person name="Clum A."/>
            <person name="Steindorff A."/>
            <person name="Ohm R.A."/>
            <person name="Martin F."/>
            <person name="Silar P."/>
            <person name="Natvig D.O."/>
            <person name="Lalanne C."/>
            <person name="Gautier V."/>
            <person name="Ament-Velasquez S.L."/>
            <person name="Kruys A."/>
            <person name="Hutchinson M.I."/>
            <person name="Powell A.J."/>
            <person name="Barry K."/>
            <person name="Miller A.N."/>
            <person name="Grigoriev I.V."/>
            <person name="Debuchy R."/>
            <person name="Gladieux P."/>
            <person name="Hiltunen Thoren M."/>
            <person name="Johannesson H."/>
        </authorList>
    </citation>
    <scope>NUCLEOTIDE SEQUENCE</scope>
    <source>
        <strain evidence="4">CBS 141.50</strain>
    </source>
</reference>
<dbReference type="GO" id="GO:0048038">
    <property type="term" value="F:quinone binding"/>
    <property type="evidence" value="ECO:0007669"/>
    <property type="project" value="TreeGrafter"/>
</dbReference>
<dbReference type="PROSITE" id="PS00061">
    <property type="entry name" value="ADH_SHORT"/>
    <property type="match status" value="1"/>
</dbReference>
<dbReference type="Pfam" id="PF13561">
    <property type="entry name" value="adh_short_C2"/>
    <property type="match status" value="1"/>
</dbReference>
<reference evidence="4" key="2">
    <citation type="submission" date="2023-05" db="EMBL/GenBank/DDBJ databases">
        <authorList>
            <consortium name="Lawrence Berkeley National Laboratory"/>
            <person name="Steindorff A."/>
            <person name="Hensen N."/>
            <person name="Bonometti L."/>
            <person name="Westerberg I."/>
            <person name="Brannstrom I.O."/>
            <person name="Guillou S."/>
            <person name="Cros-Aarteil S."/>
            <person name="Calhoun S."/>
            <person name="Haridas S."/>
            <person name="Kuo A."/>
            <person name="Mondo S."/>
            <person name="Pangilinan J."/>
            <person name="Riley R."/>
            <person name="Labutti K."/>
            <person name="Andreopoulos B."/>
            <person name="Lipzen A."/>
            <person name="Chen C."/>
            <person name="Yanf M."/>
            <person name="Daum C."/>
            <person name="Ng V."/>
            <person name="Clum A."/>
            <person name="Ohm R."/>
            <person name="Martin F."/>
            <person name="Silar P."/>
            <person name="Natvig D."/>
            <person name="Lalanne C."/>
            <person name="Gautier V."/>
            <person name="Ament-Velasquez S.L."/>
            <person name="Kruys A."/>
            <person name="Hutchinson M.I."/>
            <person name="Powell A.J."/>
            <person name="Barry K."/>
            <person name="Miller A.N."/>
            <person name="Grigoriev I.V."/>
            <person name="Debuchy R."/>
            <person name="Gladieux P."/>
            <person name="Thoren M.H."/>
            <person name="Johannesson H."/>
        </authorList>
    </citation>
    <scope>NUCLEOTIDE SEQUENCE</scope>
    <source>
        <strain evidence="4">CBS 141.50</strain>
    </source>
</reference>